<comment type="subcellular location">
    <subcellularLocation>
        <location evidence="1">Membrane</location>
        <topology evidence="1">Multi-pass membrane protein</topology>
    </subcellularLocation>
</comment>
<dbReference type="Pfam" id="PF02683">
    <property type="entry name" value="DsbD_TM"/>
    <property type="match status" value="1"/>
</dbReference>
<evidence type="ECO:0000313" key="9">
    <source>
        <dbReference type="EMBL" id="MBN9671777.1"/>
    </source>
</evidence>
<evidence type="ECO:0000256" key="2">
    <source>
        <dbReference type="ARBA" id="ARBA00006143"/>
    </source>
</evidence>
<dbReference type="PANTHER" id="PTHR31272:SF9">
    <property type="entry name" value="BLL1027 PROTEIN"/>
    <property type="match status" value="1"/>
</dbReference>
<proteinExistence type="inferred from homology"/>
<feature type="domain" description="Cytochrome C biogenesis protein transmembrane" evidence="8">
    <location>
        <begin position="5"/>
        <end position="212"/>
    </location>
</feature>
<accession>A0A939EEI6</accession>
<evidence type="ECO:0000256" key="1">
    <source>
        <dbReference type="ARBA" id="ARBA00004141"/>
    </source>
</evidence>
<feature type="transmembrane region" description="Helical" evidence="7">
    <location>
        <begin position="70"/>
        <end position="92"/>
    </location>
</feature>
<dbReference type="Proteomes" id="UP000664096">
    <property type="component" value="Unassembled WGS sequence"/>
</dbReference>
<dbReference type="GO" id="GO:0017004">
    <property type="term" value="P:cytochrome complex assembly"/>
    <property type="evidence" value="ECO:0007669"/>
    <property type="project" value="UniProtKB-KW"/>
</dbReference>
<feature type="transmembrane region" description="Helical" evidence="7">
    <location>
        <begin position="122"/>
        <end position="147"/>
    </location>
</feature>
<feature type="transmembrane region" description="Helical" evidence="7">
    <location>
        <begin position="153"/>
        <end position="178"/>
    </location>
</feature>
<protein>
    <submittedName>
        <fullName evidence="9">Cytochrome c biogenesis protein CcdA</fullName>
    </submittedName>
</protein>
<gene>
    <name evidence="9" type="ORF">JF539_15620</name>
</gene>
<evidence type="ECO:0000256" key="4">
    <source>
        <dbReference type="ARBA" id="ARBA00022748"/>
    </source>
</evidence>
<dbReference type="PANTHER" id="PTHR31272">
    <property type="entry name" value="CYTOCHROME C-TYPE BIOGENESIS PROTEIN HI_1454-RELATED"/>
    <property type="match status" value="1"/>
</dbReference>
<keyword evidence="4" id="KW-0201">Cytochrome c-type biogenesis</keyword>
<comment type="similarity">
    <text evidence="2">Belongs to the DsbD family.</text>
</comment>
<name>A0A939EEI6_9HYPH</name>
<comment type="caution">
    <text evidence="9">The sequence shown here is derived from an EMBL/GenBank/DDBJ whole genome shotgun (WGS) entry which is preliminary data.</text>
</comment>
<feature type="transmembrane region" description="Helical" evidence="7">
    <location>
        <begin position="40"/>
        <end position="64"/>
    </location>
</feature>
<keyword evidence="3 7" id="KW-0812">Transmembrane</keyword>
<evidence type="ECO:0000256" key="7">
    <source>
        <dbReference type="SAM" id="Phobius"/>
    </source>
</evidence>
<dbReference type="EMBL" id="JAEKJZ010000003">
    <property type="protein sequence ID" value="MBN9671777.1"/>
    <property type="molecule type" value="Genomic_DNA"/>
</dbReference>
<feature type="transmembrane region" description="Helical" evidence="7">
    <location>
        <begin position="199"/>
        <end position="219"/>
    </location>
</feature>
<reference evidence="9" key="1">
    <citation type="submission" date="2020-12" db="EMBL/GenBank/DDBJ databases">
        <title>Oil enriched cultivation method for isolating marine PHA-producing bacteria.</title>
        <authorList>
            <person name="Zheng W."/>
            <person name="Yu S."/>
            <person name="Huang Y."/>
        </authorList>
    </citation>
    <scope>NUCLEOTIDE SEQUENCE</scope>
    <source>
        <strain evidence="9">SY-2-12</strain>
    </source>
</reference>
<keyword evidence="6 7" id="KW-0472">Membrane</keyword>
<sequence length="238" mass="24703">MLELPLAYLAGLLTLINPCVLPVLPIVLASALSADRRAPVALAAGMSVSFVVVGMLVATLGYAIGLTEEVMSKIGAVLMIAFGLVLLVPAFAHRFELAAAGLSGSAGQKMQATDMSGLRGQFLGGALLGVVWSPCIGPTLGGAIALASQGQNLLWAALIMCFFALGVSTLIVGLGLGARETLRRRADSLKGLAEKSKPVMGGIFLTVGLLLLFNVHHMIDAWAIGVLPVWLQDLSVRF</sequence>
<evidence type="ECO:0000256" key="3">
    <source>
        <dbReference type="ARBA" id="ARBA00022692"/>
    </source>
</evidence>
<evidence type="ECO:0000256" key="5">
    <source>
        <dbReference type="ARBA" id="ARBA00022989"/>
    </source>
</evidence>
<dbReference type="GO" id="GO:0016020">
    <property type="term" value="C:membrane"/>
    <property type="evidence" value="ECO:0007669"/>
    <property type="project" value="UniProtKB-SubCell"/>
</dbReference>
<dbReference type="InterPro" id="IPR051790">
    <property type="entry name" value="Cytochrome_c-biogenesis_DsbD"/>
</dbReference>
<organism evidence="9 10">
    <name type="scientific">Roseibium aggregatum</name>
    <dbReference type="NCBI Taxonomy" id="187304"/>
    <lineage>
        <taxon>Bacteria</taxon>
        <taxon>Pseudomonadati</taxon>
        <taxon>Pseudomonadota</taxon>
        <taxon>Alphaproteobacteria</taxon>
        <taxon>Hyphomicrobiales</taxon>
        <taxon>Stappiaceae</taxon>
        <taxon>Roseibium</taxon>
    </lineage>
</organism>
<feature type="transmembrane region" description="Helical" evidence="7">
    <location>
        <begin position="6"/>
        <end position="28"/>
    </location>
</feature>
<evidence type="ECO:0000259" key="8">
    <source>
        <dbReference type="Pfam" id="PF02683"/>
    </source>
</evidence>
<dbReference type="InterPro" id="IPR003834">
    <property type="entry name" value="Cyt_c_assmbl_TM_dom"/>
</dbReference>
<dbReference type="AlphaFoldDB" id="A0A939EEI6"/>
<evidence type="ECO:0000313" key="10">
    <source>
        <dbReference type="Proteomes" id="UP000664096"/>
    </source>
</evidence>
<evidence type="ECO:0000256" key="6">
    <source>
        <dbReference type="ARBA" id="ARBA00023136"/>
    </source>
</evidence>
<keyword evidence="5 7" id="KW-1133">Transmembrane helix</keyword>
<dbReference type="RefSeq" id="WP_207141636.1">
    <property type="nucleotide sequence ID" value="NZ_JAEKJZ010000003.1"/>
</dbReference>